<evidence type="ECO:0000313" key="22">
    <source>
        <dbReference type="Proteomes" id="UP000187526"/>
    </source>
</evidence>
<dbReference type="InterPro" id="IPR001610">
    <property type="entry name" value="PAC"/>
</dbReference>
<keyword evidence="4 15" id="KW-0597">Phosphoprotein</keyword>
<protein>
    <recommendedName>
        <fullName evidence="14">Virulence sensor protein BvgS</fullName>
        <ecNumber evidence="3">2.7.13.3</ecNumber>
    </recommendedName>
</protein>
<dbReference type="Pfam" id="PF00512">
    <property type="entry name" value="HisKA"/>
    <property type="match status" value="1"/>
</dbReference>
<evidence type="ECO:0000256" key="10">
    <source>
        <dbReference type="ARBA" id="ARBA00022989"/>
    </source>
</evidence>
<dbReference type="PANTHER" id="PTHR45339">
    <property type="entry name" value="HYBRID SIGNAL TRANSDUCTION HISTIDINE KINASE J"/>
    <property type="match status" value="1"/>
</dbReference>
<gene>
    <name evidence="21" type="ORF">BJN45_08525</name>
</gene>
<dbReference type="EMBL" id="MTHD01000002">
    <property type="protein sequence ID" value="OMG55175.1"/>
    <property type="molecule type" value="Genomic_DNA"/>
</dbReference>
<keyword evidence="17" id="KW-0732">Signal</keyword>
<dbReference type="SMART" id="SM00387">
    <property type="entry name" value="HATPase_c"/>
    <property type="match status" value="1"/>
</dbReference>
<evidence type="ECO:0000256" key="13">
    <source>
        <dbReference type="ARBA" id="ARBA00058004"/>
    </source>
</evidence>
<evidence type="ECO:0000256" key="17">
    <source>
        <dbReference type="SAM" id="SignalP"/>
    </source>
</evidence>
<keyword evidence="11" id="KW-0902">Two-component regulatory system</keyword>
<evidence type="ECO:0000313" key="21">
    <source>
        <dbReference type="EMBL" id="OMG55175.1"/>
    </source>
</evidence>
<dbReference type="SUPFAM" id="SSF55785">
    <property type="entry name" value="PYP-like sensor domain (PAS domain)"/>
    <property type="match status" value="2"/>
</dbReference>
<name>A0A1R1I933_9RHOO</name>
<comment type="subcellular location">
    <subcellularLocation>
        <location evidence="2">Membrane</location>
    </subcellularLocation>
</comment>
<comment type="function">
    <text evidence="13">Member of the two-component regulatory system BvgS/BvgA. Phosphorylates BvgA via a four-step phosphorelay in response to environmental signals.</text>
</comment>
<feature type="domain" description="PAC" evidence="20">
    <location>
        <begin position="278"/>
        <end position="331"/>
    </location>
</feature>
<dbReference type="SMART" id="SM00448">
    <property type="entry name" value="REC"/>
    <property type="match status" value="1"/>
</dbReference>
<dbReference type="Gene3D" id="3.40.50.2300">
    <property type="match status" value="1"/>
</dbReference>
<dbReference type="InterPro" id="IPR035965">
    <property type="entry name" value="PAS-like_dom_sf"/>
</dbReference>
<dbReference type="InterPro" id="IPR001789">
    <property type="entry name" value="Sig_transdc_resp-reg_receiver"/>
</dbReference>
<evidence type="ECO:0000256" key="4">
    <source>
        <dbReference type="ARBA" id="ARBA00022553"/>
    </source>
</evidence>
<dbReference type="SMART" id="SM00388">
    <property type="entry name" value="HisKA"/>
    <property type="match status" value="1"/>
</dbReference>
<evidence type="ECO:0000256" key="11">
    <source>
        <dbReference type="ARBA" id="ARBA00023012"/>
    </source>
</evidence>
<dbReference type="Pfam" id="PF13426">
    <property type="entry name" value="PAS_9"/>
    <property type="match status" value="1"/>
</dbReference>
<proteinExistence type="predicted"/>
<keyword evidence="22" id="KW-1185">Reference proteome</keyword>
<dbReference type="Pfam" id="PF02518">
    <property type="entry name" value="HATPase_c"/>
    <property type="match status" value="1"/>
</dbReference>
<dbReference type="CDD" id="cd00082">
    <property type="entry name" value="HisKA"/>
    <property type="match status" value="1"/>
</dbReference>
<evidence type="ECO:0000259" key="20">
    <source>
        <dbReference type="PROSITE" id="PS50113"/>
    </source>
</evidence>
<evidence type="ECO:0000256" key="7">
    <source>
        <dbReference type="ARBA" id="ARBA00022741"/>
    </source>
</evidence>
<evidence type="ECO:0000256" key="15">
    <source>
        <dbReference type="PROSITE-ProRule" id="PRU00169"/>
    </source>
</evidence>
<dbReference type="InterPro" id="IPR011006">
    <property type="entry name" value="CheY-like_superfamily"/>
</dbReference>
<dbReference type="SUPFAM" id="SSF55874">
    <property type="entry name" value="ATPase domain of HSP90 chaperone/DNA topoisomerase II/histidine kinase"/>
    <property type="match status" value="1"/>
</dbReference>
<dbReference type="InterPro" id="IPR013655">
    <property type="entry name" value="PAS_fold_3"/>
</dbReference>
<sequence>MQMLALLAALMPTAQAQAPAQTPDFGEIFSQHGSVMLLIEPASGRIVDANPAAGRFYGYPAETLRTMTIQEINTFTPEQVAAERQLAESEGRNYFIFRHRLADNSVRTVEVHSRPFNFGDQRLLFSVITDITPGRNAAQDLWHYQQRLEEMVDLQTAHIQHRSRLIIAVLAGAFVIVSLIALALLLDVRQRRRIEREHLADRQRLANILWGTDVGTWEWNVQTGEARFNERWAGIIGYTLAELSPVSIETWQQYAHPDDIERSDMALERHFSGECDSYECEARMRHKNGEWIWILDRGKVVERSTDGKPLWMAGTHIEITARKRAELALAEHSEHLEKLVAERTAALSEAKDNAEGASRAKSTFLANMSHELRTPMNAIMGMTGLALRQSKEPVLRDQLQKIEQASRHLLAVINDILDISKIEAEKLTLEQTDFRLGEILENLNSMLGQRAAEKGLQLRIDAQPGLPAMTLRGDPLRLGQVLLNLTTNAIKFTSTGSVSLRARQLAADDASVELHFEIEDTGIGISREDQQRLFCAFEQADNSMSRKYGGTGLGLAISKHLVELMGGEIGIRSEPGIGTTFWFTLRLDKSAARLPRSASITPGAAAELLKSRFAGTRILLAEDEPITQEVSRGLLEDVGLQVDLAEDGEEAVALAGATAYTLILMDMQMPKMNGIEATLAIRALPGHGRTPILAMTANAFEEDRQRCLAAGMNEHVSKPVDPDMLFETLLKWLTVARAGKSG</sequence>
<comment type="caution">
    <text evidence="21">The sequence shown here is derived from an EMBL/GenBank/DDBJ whole genome shotgun (WGS) entry which is preliminary data.</text>
</comment>
<dbReference type="GO" id="GO:0000155">
    <property type="term" value="F:phosphorelay sensor kinase activity"/>
    <property type="evidence" value="ECO:0007669"/>
    <property type="project" value="InterPro"/>
</dbReference>
<dbReference type="CDD" id="cd00130">
    <property type="entry name" value="PAS"/>
    <property type="match status" value="2"/>
</dbReference>
<dbReference type="EC" id="2.7.13.3" evidence="3"/>
<evidence type="ECO:0000256" key="5">
    <source>
        <dbReference type="ARBA" id="ARBA00022679"/>
    </source>
</evidence>
<evidence type="ECO:0000256" key="6">
    <source>
        <dbReference type="ARBA" id="ARBA00022692"/>
    </source>
</evidence>
<keyword evidence="12 16" id="KW-0472">Membrane</keyword>
<dbReference type="SMART" id="SM00091">
    <property type="entry name" value="PAS"/>
    <property type="match status" value="2"/>
</dbReference>
<evidence type="ECO:0000256" key="16">
    <source>
        <dbReference type="SAM" id="Phobius"/>
    </source>
</evidence>
<dbReference type="NCBIfam" id="TIGR00229">
    <property type="entry name" value="sensory_box"/>
    <property type="match status" value="2"/>
</dbReference>
<dbReference type="InterPro" id="IPR000700">
    <property type="entry name" value="PAS-assoc_C"/>
</dbReference>
<dbReference type="InterPro" id="IPR003594">
    <property type="entry name" value="HATPase_dom"/>
</dbReference>
<dbReference type="CDD" id="cd16922">
    <property type="entry name" value="HATPase_EvgS-ArcB-TorS-like"/>
    <property type="match status" value="1"/>
</dbReference>
<dbReference type="InterPro" id="IPR004358">
    <property type="entry name" value="Sig_transdc_His_kin-like_C"/>
</dbReference>
<dbReference type="Pfam" id="PF00072">
    <property type="entry name" value="Response_reg"/>
    <property type="match status" value="1"/>
</dbReference>
<dbReference type="Gene3D" id="1.10.287.130">
    <property type="match status" value="1"/>
</dbReference>
<dbReference type="SMART" id="SM00086">
    <property type="entry name" value="PAC"/>
    <property type="match status" value="2"/>
</dbReference>
<dbReference type="Gene3D" id="3.30.565.10">
    <property type="entry name" value="Histidine kinase-like ATPase, C-terminal domain"/>
    <property type="match status" value="1"/>
</dbReference>
<feature type="domain" description="Response regulatory" evidence="19">
    <location>
        <begin position="617"/>
        <end position="733"/>
    </location>
</feature>
<dbReference type="Pfam" id="PF08447">
    <property type="entry name" value="PAS_3"/>
    <property type="match status" value="1"/>
</dbReference>
<dbReference type="InterPro" id="IPR000014">
    <property type="entry name" value="PAS"/>
</dbReference>
<feature type="domain" description="Histidine kinase" evidence="18">
    <location>
        <begin position="367"/>
        <end position="589"/>
    </location>
</feature>
<dbReference type="InterPro" id="IPR036097">
    <property type="entry name" value="HisK_dim/P_sf"/>
</dbReference>
<dbReference type="InterPro" id="IPR003661">
    <property type="entry name" value="HisK_dim/P_dom"/>
</dbReference>
<dbReference type="PROSITE" id="PS50113">
    <property type="entry name" value="PAC"/>
    <property type="match status" value="1"/>
</dbReference>
<dbReference type="GO" id="GO:0016020">
    <property type="term" value="C:membrane"/>
    <property type="evidence" value="ECO:0007669"/>
    <property type="project" value="UniProtKB-SubCell"/>
</dbReference>
<dbReference type="Proteomes" id="UP000187526">
    <property type="component" value="Unassembled WGS sequence"/>
</dbReference>
<dbReference type="CDD" id="cd17546">
    <property type="entry name" value="REC_hyHK_CKI1_RcsC-like"/>
    <property type="match status" value="1"/>
</dbReference>
<dbReference type="PANTHER" id="PTHR45339:SF1">
    <property type="entry name" value="HYBRID SIGNAL TRANSDUCTION HISTIDINE KINASE J"/>
    <property type="match status" value="1"/>
</dbReference>
<keyword evidence="6 16" id="KW-0812">Transmembrane</keyword>
<dbReference type="InterPro" id="IPR036890">
    <property type="entry name" value="HATPase_C_sf"/>
</dbReference>
<dbReference type="GO" id="GO:0005524">
    <property type="term" value="F:ATP binding"/>
    <property type="evidence" value="ECO:0007669"/>
    <property type="project" value="UniProtKB-KW"/>
</dbReference>
<dbReference type="SUPFAM" id="SSF47384">
    <property type="entry name" value="Homodimeric domain of signal transducing histidine kinase"/>
    <property type="match status" value="1"/>
</dbReference>
<evidence type="ECO:0000256" key="3">
    <source>
        <dbReference type="ARBA" id="ARBA00012438"/>
    </source>
</evidence>
<dbReference type="SUPFAM" id="SSF52172">
    <property type="entry name" value="CheY-like"/>
    <property type="match status" value="1"/>
</dbReference>
<keyword evidence="9" id="KW-0067">ATP-binding</keyword>
<evidence type="ECO:0000256" key="14">
    <source>
        <dbReference type="ARBA" id="ARBA00070152"/>
    </source>
</evidence>
<dbReference type="PROSITE" id="PS50110">
    <property type="entry name" value="RESPONSE_REGULATORY"/>
    <property type="match status" value="1"/>
</dbReference>
<accession>A0A1R1I933</accession>
<dbReference type="AlphaFoldDB" id="A0A1R1I933"/>
<dbReference type="FunFam" id="3.30.565.10:FF:000010">
    <property type="entry name" value="Sensor histidine kinase RcsC"/>
    <property type="match status" value="1"/>
</dbReference>
<evidence type="ECO:0000256" key="12">
    <source>
        <dbReference type="ARBA" id="ARBA00023136"/>
    </source>
</evidence>
<feature type="modified residue" description="4-aspartylphosphate" evidence="15">
    <location>
        <position position="666"/>
    </location>
</feature>
<keyword evidence="5" id="KW-0808">Transferase</keyword>
<keyword evidence="10 16" id="KW-1133">Transmembrane helix</keyword>
<dbReference type="PROSITE" id="PS50109">
    <property type="entry name" value="HIS_KIN"/>
    <property type="match status" value="1"/>
</dbReference>
<evidence type="ECO:0000256" key="2">
    <source>
        <dbReference type="ARBA" id="ARBA00004370"/>
    </source>
</evidence>
<keyword evidence="8" id="KW-0418">Kinase</keyword>
<reference evidence="21 22" key="1">
    <citation type="submission" date="2016-10" db="EMBL/GenBank/DDBJ databases">
        <title>Alkaliphiles isolated from bioreactors.</title>
        <authorList>
            <person name="Salah Z."/>
            <person name="Rout S.P."/>
            <person name="Humphreys P.N."/>
        </authorList>
    </citation>
    <scope>NUCLEOTIDE SEQUENCE [LARGE SCALE GENOMIC DNA]</scope>
    <source>
        <strain evidence="21 22">ZS02</strain>
    </source>
</reference>
<evidence type="ECO:0000256" key="9">
    <source>
        <dbReference type="ARBA" id="ARBA00022840"/>
    </source>
</evidence>
<dbReference type="InterPro" id="IPR005467">
    <property type="entry name" value="His_kinase_dom"/>
</dbReference>
<dbReference type="FunFam" id="1.10.287.130:FF:000004">
    <property type="entry name" value="Ethylene receptor 1"/>
    <property type="match status" value="1"/>
</dbReference>
<evidence type="ECO:0000259" key="19">
    <source>
        <dbReference type="PROSITE" id="PS50110"/>
    </source>
</evidence>
<evidence type="ECO:0000259" key="18">
    <source>
        <dbReference type="PROSITE" id="PS50109"/>
    </source>
</evidence>
<dbReference type="PRINTS" id="PR00344">
    <property type="entry name" value="BCTRLSENSOR"/>
</dbReference>
<keyword evidence="7" id="KW-0547">Nucleotide-binding</keyword>
<feature type="transmembrane region" description="Helical" evidence="16">
    <location>
        <begin position="165"/>
        <end position="186"/>
    </location>
</feature>
<evidence type="ECO:0000256" key="1">
    <source>
        <dbReference type="ARBA" id="ARBA00000085"/>
    </source>
</evidence>
<dbReference type="Gene3D" id="3.30.450.20">
    <property type="entry name" value="PAS domain"/>
    <property type="match status" value="2"/>
</dbReference>
<feature type="signal peptide" evidence="17">
    <location>
        <begin position="1"/>
        <end position="16"/>
    </location>
</feature>
<comment type="catalytic activity">
    <reaction evidence="1">
        <text>ATP + protein L-histidine = ADP + protein N-phospho-L-histidine.</text>
        <dbReference type="EC" id="2.7.13.3"/>
    </reaction>
</comment>
<organism evidence="21 22">
    <name type="scientific">Azonexus hydrophilus</name>
    <dbReference type="NCBI Taxonomy" id="418702"/>
    <lineage>
        <taxon>Bacteria</taxon>
        <taxon>Pseudomonadati</taxon>
        <taxon>Pseudomonadota</taxon>
        <taxon>Betaproteobacteria</taxon>
        <taxon>Rhodocyclales</taxon>
        <taxon>Azonexaceae</taxon>
        <taxon>Azonexus</taxon>
    </lineage>
</organism>
<feature type="chain" id="PRO_5012232590" description="Virulence sensor protein BvgS" evidence="17">
    <location>
        <begin position="17"/>
        <end position="742"/>
    </location>
</feature>
<evidence type="ECO:0000256" key="8">
    <source>
        <dbReference type="ARBA" id="ARBA00022777"/>
    </source>
</evidence>
<dbReference type="STRING" id="418702.BJN45_08525"/>